<dbReference type="GO" id="GO:0005525">
    <property type="term" value="F:GTP binding"/>
    <property type="evidence" value="ECO:0007669"/>
    <property type="project" value="InterPro"/>
</dbReference>
<dbReference type="Gene3D" id="3.40.50.300">
    <property type="entry name" value="P-loop containing nucleotide triphosphate hydrolases"/>
    <property type="match status" value="1"/>
</dbReference>
<dbReference type="Pfam" id="PF00071">
    <property type="entry name" value="Ras"/>
    <property type="match status" value="1"/>
</dbReference>
<dbReference type="PANTHER" id="PTHR42708:SF1">
    <property type="entry name" value="GLIDING MOTILITY PROTEIN MGLA"/>
    <property type="match status" value="1"/>
</dbReference>
<dbReference type="InterPro" id="IPR001806">
    <property type="entry name" value="Small_GTPase"/>
</dbReference>
<dbReference type="InterPro" id="IPR052705">
    <property type="entry name" value="Gliding_Motility_GTPase"/>
</dbReference>
<reference evidence="1" key="1">
    <citation type="journal article" date="2020" name="mSystems">
        <title>Genome- and Community-Level Interaction Insights into Carbon Utilization and Element Cycling Functions of Hydrothermarchaeota in Hydrothermal Sediment.</title>
        <authorList>
            <person name="Zhou Z."/>
            <person name="Liu Y."/>
            <person name="Xu W."/>
            <person name="Pan J."/>
            <person name="Luo Z.H."/>
            <person name="Li M."/>
        </authorList>
    </citation>
    <scope>NUCLEOTIDE SEQUENCE [LARGE SCALE GENOMIC DNA]</scope>
    <source>
        <strain evidence="1">SpSt-70</strain>
    </source>
</reference>
<accession>A0A7C3KS58</accession>
<dbReference type="PANTHER" id="PTHR42708">
    <property type="entry name" value="ATP/GTP-BINDING PROTEIN-RELATED"/>
    <property type="match status" value="1"/>
</dbReference>
<dbReference type="AlphaFoldDB" id="A0A7C3KS58"/>
<comment type="caution">
    <text evidence="1">The sequence shown here is derived from an EMBL/GenBank/DDBJ whole genome shotgun (WGS) entry which is preliminary data.</text>
</comment>
<dbReference type="CDD" id="cd00882">
    <property type="entry name" value="Ras_like_GTPase"/>
    <property type="match status" value="1"/>
</dbReference>
<sequence length="195" mass="22113">MAVLNYAAREITCKIVYCGPGLSGKTVNLQQIYKMVSPDRRGELVSLATETERTLFFDFLPLDLGTVQGFKLRFQLYTTPGQALYEASRKLILRGVDGLVFVVDSQRSRLEENVRIFEALKKELAAVGYDFNTLPFVFQYNKRDLPDIVSVEELNQRLNPEGKYKYFEAVAIEGKGVMETLKAISQEVLLKLTRG</sequence>
<dbReference type="GO" id="GO:0003924">
    <property type="term" value="F:GTPase activity"/>
    <property type="evidence" value="ECO:0007669"/>
    <property type="project" value="InterPro"/>
</dbReference>
<evidence type="ECO:0000313" key="1">
    <source>
        <dbReference type="EMBL" id="HGK23939.1"/>
    </source>
</evidence>
<organism evidence="1">
    <name type="scientific">Dictyoglomus thermophilum</name>
    <dbReference type="NCBI Taxonomy" id="14"/>
    <lineage>
        <taxon>Bacteria</taxon>
        <taxon>Pseudomonadati</taxon>
        <taxon>Dictyoglomota</taxon>
        <taxon>Dictyoglomia</taxon>
        <taxon>Dictyoglomales</taxon>
        <taxon>Dictyoglomaceae</taxon>
        <taxon>Dictyoglomus</taxon>
    </lineage>
</organism>
<dbReference type="PRINTS" id="PR00449">
    <property type="entry name" value="RASTRNSFRMNG"/>
</dbReference>
<name>A0A7C3KS58_DICTH</name>
<dbReference type="EMBL" id="DTDV01000015">
    <property type="protein sequence ID" value="HGK23939.1"/>
    <property type="molecule type" value="Genomic_DNA"/>
</dbReference>
<dbReference type="SUPFAM" id="SSF52540">
    <property type="entry name" value="P-loop containing nucleoside triphosphate hydrolases"/>
    <property type="match status" value="1"/>
</dbReference>
<dbReference type="InterPro" id="IPR027417">
    <property type="entry name" value="P-loop_NTPase"/>
</dbReference>
<protein>
    <submittedName>
        <fullName evidence="1">Gliding-motility protein MglA</fullName>
    </submittedName>
</protein>
<gene>
    <name evidence="1" type="ORF">ENU78_05805</name>
</gene>
<dbReference type="RefSeq" id="WP_149123155.1">
    <property type="nucleotide sequence ID" value="NZ_VTFL01000006.1"/>
</dbReference>
<proteinExistence type="predicted"/>